<gene>
    <name evidence="7" type="ORF">SAMN05421853_10550</name>
</gene>
<comment type="similarity">
    <text evidence="1">Belongs to the membrane fusion protein (MFP) (TC 8.A.1) family.</text>
</comment>
<keyword evidence="8" id="KW-1185">Reference proteome</keyword>
<evidence type="ECO:0000259" key="5">
    <source>
        <dbReference type="Pfam" id="PF25954"/>
    </source>
</evidence>
<feature type="compositionally biased region" description="Low complexity" evidence="3">
    <location>
        <begin position="35"/>
        <end position="46"/>
    </location>
</feature>
<dbReference type="Pfam" id="PF25917">
    <property type="entry name" value="BSH_RND"/>
    <property type="match status" value="1"/>
</dbReference>
<dbReference type="PANTHER" id="PTHR30469:SF11">
    <property type="entry name" value="BLL4320 PROTEIN"/>
    <property type="match status" value="1"/>
</dbReference>
<dbReference type="EMBL" id="FOXV01000005">
    <property type="protein sequence ID" value="SFQ40349.1"/>
    <property type="molecule type" value="Genomic_DNA"/>
</dbReference>
<keyword evidence="2" id="KW-0175">Coiled coil</keyword>
<dbReference type="Pfam" id="PF25989">
    <property type="entry name" value="YknX_C"/>
    <property type="match status" value="1"/>
</dbReference>
<dbReference type="Gene3D" id="1.10.287.470">
    <property type="entry name" value="Helix hairpin bin"/>
    <property type="match status" value="1"/>
</dbReference>
<dbReference type="InterPro" id="IPR058792">
    <property type="entry name" value="Beta-barrel_RND_2"/>
</dbReference>
<evidence type="ECO:0000259" key="4">
    <source>
        <dbReference type="Pfam" id="PF25917"/>
    </source>
</evidence>
<proteinExistence type="inferred from homology"/>
<dbReference type="Proteomes" id="UP000243106">
    <property type="component" value="Unassembled WGS sequence"/>
</dbReference>
<organism evidence="7 8">
    <name type="scientific">Roseivivax halotolerans</name>
    <dbReference type="NCBI Taxonomy" id="93684"/>
    <lineage>
        <taxon>Bacteria</taxon>
        <taxon>Pseudomonadati</taxon>
        <taxon>Pseudomonadota</taxon>
        <taxon>Alphaproteobacteria</taxon>
        <taxon>Rhodobacterales</taxon>
        <taxon>Roseobacteraceae</taxon>
        <taxon>Roseivivax</taxon>
    </lineage>
</organism>
<feature type="domain" description="YknX-like C-terminal permuted SH3-like" evidence="6">
    <location>
        <begin position="285"/>
        <end position="353"/>
    </location>
</feature>
<dbReference type="PANTHER" id="PTHR30469">
    <property type="entry name" value="MULTIDRUG RESISTANCE PROTEIN MDTA"/>
    <property type="match status" value="1"/>
</dbReference>
<dbReference type="NCBIfam" id="TIGR01730">
    <property type="entry name" value="RND_mfp"/>
    <property type="match status" value="1"/>
</dbReference>
<evidence type="ECO:0000256" key="3">
    <source>
        <dbReference type="SAM" id="MobiDB-lite"/>
    </source>
</evidence>
<dbReference type="FunFam" id="2.40.30.170:FF:000010">
    <property type="entry name" value="Efflux RND transporter periplasmic adaptor subunit"/>
    <property type="match status" value="1"/>
</dbReference>
<evidence type="ECO:0000259" key="6">
    <source>
        <dbReference type="Pfam" id="PF25989"/>
    </source>
</evidence>
<feature type="coiled-coil region" evidence="2">
    <location>
        <begin position="114"/>
        <end position="165"/>
    </location>
</feature>
<feature type="domain" description="Multidrug resistance protein MdtA-like barrel-sandwich hybrid" evidence="4">
    <location>
        <begin position="73"/>
        <end position="193"/>
    </location>
</feature>
<dbReference type="InterPro" id="IPR058637">
    <property type="entry name" value="YknX-like_C"/>
</dbReference>
<dbReference type="Pfam" id="PF25954">
    <property type="entry name" value="Beta-barrel_RND_2"/>
    <property type="match status" value="1"/>
</dbReference>
<dbReference type="Gene3D" id="2.40.30.170">
    <property type="match status" value="1"/>
</dbReference>
<feature type="region of interest" description="Disordered" evidence="3">
    <location>
        <begin position="35"/>
        <end position="55"/>
    </location>
</feature>
<evidence type="ECO:0000256" key="1">
    <source>
        <dbReference type="ARBA" id="ARBA00009477"/>
    </source>
</evidence>
<sequence>MKRLFKIIGGLCVAGLCAAAGIFGTEYFLSSQSSASQSSQQGGQSATPVGVAQPERRELETAVSAVGTIMPLRDVELTPAAAGRVTEVAAGSGAQLQEGELVLQLDDRAQQAAVSSAEATFDEASQNLARVEELAEANTAAERQLEQARATFARAEGELMSARAALEDRRITAPFSGTLGLMDVDEGAYLSTSSVVARLSDLSVVQVDISLPERYFERVAPGQMIEATVPAYPDSVFEGEVVVRDSTVQPGSRSFDVRAEITNTDRRLVGGMFAETRLVFDTYEGLALPDDAIISEGSSTYVFTVADSTATRTDISLGGSVGSLTEVTDGIEENDQVVVAGWGNLRDGASVTISEDVPEEALE</sequence>
<evidence type="ECO:0000256" key="2">
    <source>
        <dbReference type="SAM" id="Coils"/>
    </source>
</evidence>
<dbReference type="InterPro" id="IPR058625">
    <property type="entry name" value="MdtA-like_BSH"/>
</dbReference>
<evidence type="ECO:0000313" key="7">
    <source>
        <dbReference type="EMBL" id="SFQ40349.1"/>
    </source>
</evidence>
<reference evidence="8" key="1">
    <citation type="submission" date="2016-10" db="EMBL/GenBank/DDBJ databases">
        <authorList>
            <person name="Varghese N."/>
            <person name="Submissions S."/>
        </authorList>
    </citation>
    <scope>NUCLEOTIDE SEQUENCE [LARGE SCALE GENOMIC DNA]</scope>
    <source>
        <strain evidence="8">JCM 10271</strain>
    </source>
</reference>
<dbReference type="GO" id="GO:0015562">
    <property type="term" value="F:efflux transmembrane transporter activity"/>
    <property type="evidence" value="ECO:0007669"/>
    <property type="project" value="TreeGrafter"/>
</dbReference>
<dbReference type="Gene3D" id="2.40.420.20">
    <property type="match status" value="1"/>
</dbReference>
<dbReference type="InterPro" id="IPR006143">
    <property type="entry name" value="RND_pump_MFP"/>
</dbReference>
<dbReference type="STRING" id="93684.SAMN05421853_10550"/>
<feature type="domain" description="CusB-like beta-barrel" evidence="5">
    <location>
        <begin position="207"/>
        <end position="278"/>
    </location>
</feature>
<dbReference type="AlphaFoldDB" id="A0A1I5Y827"/>
<protein>
    <submittedName>
        <fullName evidence="7">Membrane fusion protein, multidrug efflux system</fullName>
    </submittedName>
</protein>
<accession>A0A1I5Y827</accession>
<evidence type="ECO:0000313" key="8">
    <source>
        <dbReference type="Proteomes" id="UP000243106"/>
    </source>
</evidence>
<name>A0A1I5Y827_9RHOB</name>
<dbReference type="Gene3D" id="2.40.50.100">
    <property type="match status" value="1"/>
</dbReference>
<dbReference type="GO" id="GO:1990281">
    <property type="term" value="C:efflux pump complex"/>
    <property type="evidence" value="ECO:0007669"/>
    <property type="project" value="TreeGrafter"/>
</dbReference>
<dbReference type="SUPFAM" id="SSF111369">
    <property type="entry name" value="HlyD-like secretion proteins"/>
    <property type="match status" value="1"/>
</dbReference>